<organism evidence="1 2">
    <name type="scientific">Streptomyces hygroscopicus</name>
    <dbReference type="NCBI Taxonomy" id="1912"/>
    <lineage>
        <taxon>Bacteria</taxon>
        <taxon>Bacillati</taxon>
        <taxon>Actinomycetota</taxon>
        <taxon>Actinomycetes</taxon>
        <taxon>Kitasatosporales</taxon>
        <taxon>Streptomycetaceae</taxon>
        <taxon>Streptomyces</taxon>
        <taxon>Streptomyces violaceusniger group</taxon>
    </lineage>
</organism>
<reference evidence="1" key="1">
    <citation type="submission" date="2024-05" db="EMBL/GenBank/DDBJ databases">
        <title>Whole genome shotgun sequence of Streptomyces hygroscopicus NBRC 113678.</title>
        <authorList>
            <person name="Komaki H."/>
            <person name="Tamura T."/>
        </authorList>
    </citation>
    <scope>NUCLEOTIDE SEQUENCE</scope>
    <source>
        <strain evidence="1">N11-34</strain>
    </source>
</reference>
<protein>
    <submittedName>
        <fullName evidence="1">Uncharacterized protein</fullName>
    </submittedName>
</protein>
<gene>
    <name evidence="1" type="ORF">TPA0910_87550</name>
</gene>
<evidence type="ECO:0000313" key="1">
    <source>
        <dbReference type="EMBL" id="GHJ34322.1"/>
    </source>
</evidence>
<dbReference type="RefSeq" id="WP_236260139.1">
    <property type="nucleotide sequence ID" value="NZ_BNEK01000007.1"/>
</dbReference>
<accession>A0ABQ3UFF2</accession>
<name>A0ABQ3UFF2_STRHY</name>
<comment type="caution">
    <text evidence="1">The sequence shown here is derived from an EMBL/GenBank/DDBJ whole genome shotgun (WGS) entry which is preliminary data.</text>
</comment>
<dbReference type="EMBL" id="BNEK01000007">
    <property type="protein sequence ID" value="GHJ34322.1"/>
    <property type="molecule type" value="Genomic_DNA"/>
</dbReference>
<sequence length="104" mass="11680">MDATTRRHRVIHRAIVNGKRDHLNLSLTQGKAAIRSARRYADHFHSYEFTDRHGTGMHVAYARYLPGSAKHGFSQFNAELDVTYLFEVPAEAVTASFGLAPRPA</sequence>
<proteinExistence type="predicted"/>
<keyword evidence="2" id="KW-1185">Reference proteome</keyword>
<evidence type="ECO:0000313" key="2">
    <source>
        <dbReference type="Proteomes" id="UP001054854"/>
    </source>
</evidence>
<dbReference type="Proteomes" id="UP001054854">
    <property type="component" value="Unassembled WGS sequence"/>
</dbReference>